<evidence type="ECO:0000313" key="3">
    <source>
        <dbReference type="EMBL" id="KPM45574.1"/>
    </source>
</evidence>
<evidence type="ECO:0000256" key="1">
    <source>
        <dbReference type="SAM" id="MobiDB-lite"/>
    </source>
</evidence>
<keyword evidence="4" id="KW-1185">Reference proteome</keyword>
<protein>
    <recommendedName>
        <fullName evidence="2">AAA+ ATPase domain-containing protein</fullName>
    </recommendedName>
</protein>
<dbReference type="Proteomes" id="UP000050424">
    <property type="component" value="Unassembled WGS sequence"/>
</dbReference>
<evidence type="ECO:0000259" key="2">
    <source>
        <dbReference type="SMART" id="SM00382"/>
    </source>
</evidence>
<accession>A0A0P7BK02</accession>
<dbReference type="EMBL" id="LKCW01000006">
    <property type="protein sequence ID" value="KPM45574.1"/>
    <property type="molecule type" value="Genomic_DNA"/>
</dbReference>
<dbReference type="Pfam" id="PF00004">
    <property type="entry name" value="AAA"/>
    <property type="match status" value="1"/>
</dbReference>
<dbReference type="GO" id="GO:0016887">
    <property type="term" value="F:ATP hydrolysis activity"/>
    <property type="evidence" value="ECO:0007669"/>
    <property type="project" value="InterPro"/>
</dbReference>
<feature type="compositionally biased region" description="Basic residues" evidence="1">
    <location>
        <begin position="13"/>
        <end position="24"/>
    </location>
</feature>
<sequence length="685" mass="77776">MEPRSRDRTPKSRRDRKRRKRIAPKKQPPSHTVAESYLSDATSDAPQPDMVDSEGEDCELQKYDLRFDARGESAMLRVGTTSEFVIPRAEGHRAALLLIRSYNPDRKLQATHLVVRSRHIKKALREVIGTYPGLNLNSLGDVTILAPPMCLFHYRAELEAYATESDSAVVRDHVNLCLGYMKGALKLEMALYETTMGTPGDPSIEYKHLWMAFKPGTLLYGKVDNYETALRGEPRPHGTAVFRLREINAVKNSDTGAIEHWELLSESVYFNGRNFGYCMVKSSIKYEGCKPLRTLTAFPLDLHSDQTLVRQSLLRRGRKYLSLCGPHSYRFYDGKIDLIDRLGPKVQHRIIVDHKSWASALGFSQSVFIPGTPLIDITAADHSNVSEEEVIMCSRQIGGFDLARREWALFDIGDIHDIQFNANAFDQLVFSREKKNWIRALVEQHDEDEEDFDDLIRGKGKGLIFLLHGPPGVGKTFTAESIADYTQRPLFQISSGELMGDASDVEKKLTGLLATAKKWNALVLIDEADVFMQERRIDDLQRNSLVSVLLRVIEYFEGIMFLTTNRAQTIDKAFHSRIHLSFAYPPLSAEALRTLWKSTIIRGCSGNRPKWLKRKFLNELATSRVNGRDIKNIVRMAHAMARSGKREMMAADIQQGLDALQSFETDFRRGLEQQRLEDAKDLPEA</sequence>
<dbReference type="GO" id="GO:0005524">
    <property type="term" value="F:ATP binding"/>
    <property type="evidence" value="ECO:0007669"/>
    <property type="project" value="InterPro"/>
</dbReference>
<dbReference type="PANTHER" id="PTHR46411">
    <property type="entry name" value="FAMILY ATPASE, PUTATIVE-RELATED"/>
    <property type="match status" value="1"/>
</dbReference>
<dbReference type="CDD" id="cd19481">
    <property type="entry name" value="RecA-like_protease"/>
    <property type="match status" value="1"/>
</dbReference>
<dbReference type="Gene3D" id="3.40.50.300">
    <property type="entry name" value="P-loop containing nucleotide triphosphate hydrolases"/>
    <property type="match status" value="1"/>
</dbReference>
<feature type="compositionally biased region" description="Basic and acidic residues" evidence="1">
    <location>
        <begin position="1"/>
        <end position="12"/>
    </location>
</feature>
<comment type="caution">
    <text evidence="3">The sequence shown here is derived from an EMBL/GenBank/DDBJ whole genome shotgun (WGS) entry which is preliminary data.</text>
</comment>
<dbReference type="AlphaFoldDB" id="A0A0P7BK02"/>
<dbReference type="InterPro" id="IPR054289">
    <property type="entry name" value="DUF7025"/>
</dbReference>
<evidence type="ECO:0000313" key="4">
    <source>
        <dbReference type="Proteomes" id="UP000050424"/>
    </source>
</evidence>
<feature type="domain" description="AAA+ ATPase" evidence="2">
    <location>
        <begin position="461"/>
        <end position="585"/>
    </location>
</feature>
<dbReference type="InterPro" id="IPR003593">
    <property type="entry name" value="AAA+_ATPase"/>
</dbReference>
<dbReference type="SUPFAM" id="SSF52540">
    <property type="entry name" value="P-loop containing nucleoside triphosphate hydrolases"/>
    <property type="match status" value="1"/>
</dbReference>
<dbReference type="PANTHER" id="PTHR46411:SF3">
    <property type="entry name" value="AAA+ ATPASE DOMAIN-CONTAINING PROTEIN"/>
    <property type="match status" value="1"/>
</dbReference>
<feature type="region of interest" description="Disordered" evidence="1">
    <location>
        <begin position="1"/>
        <end position="56"/>
    </location>
</feature>
<dbReference type="OrthoDB" id="10042665at2759"/>
<dbReference type="InterPro" id="IPR003959">
    <property type="entry name" value="ATPase_AAA_core"/>
</dbReference>
<dbReference type="SMART" id="SM00382">
    <property type="entry name" value="AAA"/>
    <property type="match status" value="1"/>
</dbReference>
<organism evidence="3 4">
    <name type="scientific">Neonectria ditissima</name>
    <dbReference type="NCBI Taxonomy" id="78410"/>
    <lineage>
        <taxon>Eukaryota</taxon>
        <taxon>Fungi</taxon>
        <taxon>Dikarya</taxon>
        <taxon>Ascomycota</taxon>
        <taxon>Pezizomycotina</taxon>
        <taxon>Sordariomycetes</taxon>
        <taxon>Hypocreomycetidae</taxon>
        <taxon>Hypocreales</taxon>
        <taxon>Nectriaceae</taxon>
        <taxon>Neonectria</taxon>
    </lineage>
</organism>
<proteinExistence type="predicted"/>
<dbReference type="Pfam" id="PF22942">
    <property type="entry name" value="DUF7025"/>
    <property type="match status" value="1"/>
</dbReference>
<reference evidence="3 4" key="1">
    <citation type="submission" date="2015-09" db="EMBL/GenBank/DDBJ databases">
        <title>Draft genome of a European isolate of the apple canker pathogen Neonectria ditissima.</title>
        <authorList>
            <person name="Gomez-Cortecero A."/>
            <person name="Harrison R.J."/>
            <person name="Armitage A.D."/>
        </authorList>
    </citation>
    <scope>NUCLEOTIDE SEQUENCE [LARGE SCALE GENOMIC DNA]</scope>
    <source>
        <strain evidence="3 4">R09/05</strain>
    </source>
</reference>
<dbReference type="STRING" id="78410.A0A0P7BK02"/>
<gene>
    <name evidence="3" type="ORF">AK830_g908</name>
</gene>
<dbReference type="InterPro" id="IPR027417">
    <property type="entry name" value="P-loop_NTPase"/>
</dbReference>
<name>A0A0P7BK02_9HYPO</name>